<accession>Q2FL31</accession>
<dbReference type="EMBL" id="CP000254">
    <property type="protein sequence ID" value="ABD41472.1"/>
    <property type="molecule type" value="Genomic_DNA"/>
</dbReference>
<organism evidence="3 4">
    <name type="scientific">Methanospirillum hungatei JF-1 (strain ATCC 27890 / DSM 864 / NBRC 100397 / JF-1)</name>
    <dbReference type="NCBI Taxonomy" id="323259"/>
    <lineage>
        <taxon>Archaea</taxon>
        <taxon>Methanobacteriati</taxon>
        <taxon>Methanobacteriota</taxon>
        <taxon>Stenosarchaea group</taxon>
        <taxon>Methanomicrobia</taxon>
        <taxon>Methanomicrobiales</taxon>
        <taxon>Methanospirillaceae</taxon>
        <taxon>Methanospirillum</taxon>
    </lineage>
</organism>
<keyword evidence="4" id="KW-1185">Reference proteome</keyword>
<dbReference type="CDD" id="cd00267">
    <property type="entry name" value="ABC_ATPase"/>
    <property type="match status" value="1"/>
</dbReference>
<dbReference type="InterPro" id="IPR027417">
    <property type="entry name" value="P-loop_NTPase"/>
</dbReference>
<evidence type="ECO:0000313" key="3">
    <source>
        <dbReference type="EMBL" id="ABD41472.1"/>
    </source>
</evidence>
<dbReference type="OrthoDB" id="25344at2157"/>
<evidence type="ECO:0000313" key="4">
    <source>
        <dbReference type="Proteomes" id="UP000001941"/>
    </source>
</evidence>
<feature type="compositionally biased region" description="Polar residues" evidence="1">
    <location>
        <begin position="11"/>
        <end position="28"/>
    </location>
</feature>
<dbReference type="EnsemblBacteria" id="ABD41472">
    <property type="protein sequence ID" value="ABD41472"/>
    <property type="gene ID" value="Mhun_1751"/>
</dbReference>
<feature type="region of interest" description="Disordered" evidence="1">
    <location>
        <begin position="1"/>
        <end position="28"/>
    </location>
</feature>
<dbReference type="RefSeq" id="WP_011448736.1">
    <property type="nucleotide sequence ID" value="NC_007796.1"/>
</dbReference>
<dbReference type="SUPFAM" id="SSF52540">
    <property type="entry name" value="P-loop containing nucleoside triphosphate hydrolases"/>
    <property type="match status" value="1"/>
</dbReference>
<dbReference type="Pfam" id="PF13175">
    <property type="entry name" value="AAA_15"/>
    <property type="match status" value="1"/>
</dbReference>
<name>Q2FL31_METHJ</name>
<dbReference type="PANTHER" id="PTHR43581">
    <property type="entry name" value="ATP/GTP PHOSPHATASE"/>
    <property type="match status" value="1"/>
</dbReference>
<dbReference type="InParanoid" id="Q2FL31"/>
<protein>
    <recommendedName>
        <fullName evidence="2">Endonuclease GajA/Old nuclease/RecF-like AAA domain-containing protein</fullName>
    </recommendedName>
</protein>
<dbReference type="KEGG" id="mhu:Mhun_1751"/>
<sequence length="513" mass="58917">MTERQKKKKTLSISQRYSSSEPPRTILTNESTAHPHKFSIGLKNIGPIESGDITIKPCTIIIGSNRSGKSYIAKIIYAMYSLQNDLYYSTGSFQYFQNNYLKDELPIPQELFKLIQEWDIKSDLILPDSILSEISDSLFSNITEKLFTNALIDVFNTQLNELISKQRNEGEFLFKIRGETLSTTLDKEGLHLHIKPDILKLIQYKITYQKNDDKIDISYHNFHFVHPYSLIRDNDGLLKIARDMTYCIAAGILQDYYFYNSFDGVYFPAGRASLMEMKPFVAMQLLSSSRASAKPSPKMSSVFSDFFALLEKVLATKDISNDQYDELIGHLIGGRFEINKLSDNEFEYQYYSEKNPIPFHLLSSGVQELAPILLYIKYRMQPGDLIIIEEPEAHLHPANQLLMAQLITKMIREKVTVVLTTHSDYLVEQLANYLKTGLLSPDDRKGLVSDSDLYIHDDEIGVYVMEKSEKDDLYHARELPIDPLIGIPSEEFVRVSEILYNETIQIEQELEAE</sequence>
<feature type="compositionally biased region" description="Basic residues" evidence="1">
    <location>
        <begin position="1"/>
        <end position="10"/>
    </location>
</feature>
<dbReference type="AlphaFoldDB" id="Q2FL31"/>
<dbReference type="STRING" id="323259.Mhun_1751"/>
<dbReference type="InterPro" id="IPR041685">
    <property type="entry name" value="AAA_GajA/Old/RecF-like"/>
</dbReference>
<dbReference type="PANTHER" id="PTHR43581:SF2">
    <property type="entry name" value="EXCINUCLEASE ATPASE SUBUNIT"/>
    <property type="match status" value="1"/>
</dbReference>
<dbReference type="eggNOG" id="arCOG03233">
    <property type="taxonomic scope" value="Archaea"/>
</dbReference>
<evidence type="ECO:0000256" key="1">
    <source>
        <dbReference type="SAM" id="MobiDB-lite"/>
    </source>
</evidence>
<dbReference type="Gene3D" id="3.40.50.300">
    <property type="entry name" value="P-loop containing nucleotide triphosphate hydrolases"/>
    <property type="match status" value="1"/>
</dbReference>
<evidence type="ECO:0000259" key="2">
    <source>
        <dbReference type="Pfam" id="PF13175"/>
    </source>
</evidence>
<dbReference type="Proteomes" id="UP000001941">
    <property type="component" value="Chromosome"/>
</dbReference>
<proteinExistence type="predicted"/>
<feature type="domain" description="Endonuclease GajA/Old nuclease/RecF-like AAA" evidence="2">
    <location>
        <begin position="39"/>
        <end position="427"/>
    </location>
</feature>
<dbReference type="InterPro" id="IPR051396">
    <property type="entry name" value="Bact_Antivir_Def_Nuclease"/>
</dbReference>
<dbReference type="GeneID" id="3924701"/>
<reference evidence="4" key="1">
    <citation type="journal article" date="2016" name="Stand. Genomic Sci.">
        <title>Complete genome sequence of Methanospirillum hungatei type strain JF1.</title>
        <authorList>
            <person name="Gunsalus R.P."/>
            <person name="Cook L.E."/>
            <person name="Crable B."/>
            <person name="Rohlin L."/>
            <person name="McDonald E."/>
            <person name="Mouttaki H."/>
            <person name="Sieber J.R."/>
            <person name="Poweleit N."/>
            <person name="Zhou H."/>
            <person name="Lapidus A.L."/>
            <person name="Daligault H.E."/>
            <person name="Land M."/>
            <person name="Gilna P."/>
            <person name="Ivanova N."/>
            <person name="Kyrpides N."/>
            <person name="Culley D.E."/>
            <person name="McInerney M.J."/>
        </authorList>
    </citation>
    <scope>NUCLEOTIDE SEQUENCE [LARGE SCALE GENOMIC DNA]</scope>
    <source>
        <strain evidence="4">ATCC 27890 / DSM 864 / NBRC 100397 / JF-1</strain>
    </source>
</reference>
<dbReference type="HOGENOM" id="CLU_040623_0_0_2"/>
<gene>
    <name evidence="3" type="ordered locus">Mhun_1751</name>
</gene>